<dbReference type="Proteomes" id="UP000799755">
    <property type="component" value="Unassembled WGS sequence"/>
</dbReference>
<name>A0ACB6QM63_9PLEO</name>
<protein>
    <submittedName>
        <fullName evidence="1">Uncharacterized protein</fullName>
    </submittedName>
</protein>
<sequence length="171" mass="18611">MATLRVSAVMFSPNLSLLGNLGGVKSLYDEPSGRTKAVEQFRIPRPDPISFPSAETPSGFAAESVFGPSQRLSKWRCLIPISTSFFIFTRTNSTPFTQGHGQTRSGVLLQSDLVISESHNAHSPQVVIFKVYSDLFLLHTNITSTPPRQGHDRSGSAILPASGGNLKYYLT</sequence>
<organism evidence="1 2">
    <name type="scientific">Lindgomyces ingoldianus</name>
    <dbReference type="NCBI Taxonomy" id="673940"/>
    <lineage>
        <taxon>Eukaryota</taxon>
        <taxon>Fungi</taxon>
        <taxon>Dikarya</taxon>
        <taxon>Ascomycota</taxon>
        <taxon>Pezizomycotina</taxon>
        <taxon>Dothideomycetes</taxon>
        <taxon>Pleosporomycetidae</taxon>
        <taxon>Pleosporales</taxon>
        <taxon>Lindgomycetaceae</taxon>
        <taxon>Lindgomyces</taxon>
    </lineage>
</organism>
<comment type="caution">
    <text evidence="1">The sequence shown here is derived from an EMBL/GenBank/DDBJ whole genome shotgun (WGS) entry which is preliminary data.</text>
</comment>
<accession>A0ACB6QM63</accession>
<reference evidence="1" key="1">
    <citation type="journal article" date="2020" name="Stud. Mycol.">
        <title>101 Dothideomycetes genomes: a test case for predicting lifestyles and emergence of pathogens.</title>
        <authorList>
            <person name="Haridas S."/>
            <person name="Albert R."/>
            <person name="Binder M."/>
            <person name="Bloem J."/>
            <person name="Labutti K."/>
            <person name="Salamov A."/>
            <person name="Andreopoulos B."/>
            <person name="Baker S."/>
            <person name="Barry K."/>
            <person name="Bills G."/>
            <person name="Bluhm B."/>
            <person name="Cannon C."/>
            <person name="Castanera R."/>
            <person name="Culley D."/>
            <person name="Daum C."/>
            <person name="Ezra D."/>
            <person name="Gonzalez J."/>
            <person name="Henrissat B."/>
            <person name="Kuo A."/>
            <person name="Liang C."/>
            <person name="Lipzen A."/>
            <person name="Lutzoni F."/>
            <person name="Magnuson J."/>
            <person name="Mondo S."/>
            <person name="Nolan M."/>
            <person name="Ohm R."/>
            <person name="Pangilinan J."/>
            <person name="Park H.-J."/>
            <person name="Ramirez L."/>
            <person name="Alfaro M."/>
            <person name="Sun H."/>
            <person name="Tritt A."/>
            <person name="Yoshinaga Y."/>
            <person name="Zwiers L.-H."/>
            <person name="Turgeon B."/>
            <person name="Goodwin S."/>
            <person name="Spatafora J."/>
            <person name="Crous P."/>
            <person name="Grigoriev I."/>
        </authorList>
    </citation>
    <scope>NUCLEOTIDE SEQUENCE</scope>
    <source>
        <strain evidence="1">ATCC 200398</strain>
    </source>
</reference>
<evidence type="ECO:0000313" key="1">
    <source>
        <dbReference type="EMBL" id="KAF2468001.1"/>
    </source>
</evidence>
<gene>
    <name evidence="1" type="ORF">BDR25DRAFT_358258</name>
</gene>
<dbReference type="EMBL" id="MU003518">
    <property type="protein sequence ID" value="KAF2468001.1"/>
    <property type="molecule type" value="Genomic_DNA"/>
</dbReference>
<proteinExistence type="predicted"/>
<keyword evidence="2" id="KW-1185">Reference proteome</keyword>
<evidence type="ECO:0000313" key="2">
    <source>
        <dbReference type="Proteomes" id="UP000799755"/>
    </source>
</evidence>